<protein>
    <submittedName>
        <fullName evidence="2">(wild Malaysian banana) hypothetical protein</fullName>
    </submittedName>
</protein>
<sequence length="90" mass="10906">MQNPQLSSRFHTCKHERGSKDEMRRQRYQSFLAFSSEEDDKLTLWEPQLQEIFKLKHEILFLHKSYKIITKSDASVHIIYRTVFLSNLLY</sequence>
<feature type="region of interest" description="Disordered" evidence="1">
    <location>
        <begin position="1"/>
        <end position="22"/>
    </location>
</feature>
<dbReference type="InParanoid" id="A0A804KDC9"/>
<name>A0A804KDC9_MUSAM</name>
<gene>
    <name evidence="2" type="ORF">GSMUA_93390.1</name>
</gene>
<accession>A0A804KDC9</accession>
<evidence type="ECO:0000313" key="4">
    <source>
        <dbReference type="Proteomes" id="UP000012960"/>
    </source>
</evidence>
<dbReference type="Proteomes" id="UP000012960">
    <property type="component" value="Unplaced"/>
</dbReference>
<reference evidence="2" key="1">
    <citation type="submission" date="2021-03" db="EMBL/GenBank/DDBJ databases">
        <authorList>
            <consortium name="Genoscope - CEA"/>
            <person name="William W."/>
        </authorList>
    </citation>
    <scope>NUCLEOTIDE SEQUENCE</scope>
    <source>
        <strain evidence="2">Doubled-haploid Pahang</strain>
    </source>
</reference>
<evidence type="ECO:0000256" key="1">
    <source>
        <dbReference type="SAM" id="MobiDB-lite"/>
    </source>
</evidence>
<evidence type="ECO:0000313" key="3">
    <source>
        <dbReference type="EnsemblPlants" id="Ma08_p32620.1"/>
    </source>
</evidence>
<dbReference type="AlphaFoldDB" id="A0A804KDC9"/>
<dbReference type="Gramene" id="Ma08_t32620.1">
    <property type="protein sequence ID" value="Ma08_p32620.1"/>
    <property type="gene ID" value="Ma08_g32620"/>
</dbReference>
<evidence type="ECO:0000313" key="2">
    <source>
        <dbReference type="EMBL" id="CAG1833418.1"/>
    </source>
</evidence>
<feature type="compositionally biased region" description="Basic and acidic residues" evidence="1">
    <location>
        <begin position="13"/>
        <end position="22"/>
    </location>
</feature>
<keyword evidence="4" id="KW-1185">Reference proteome</keyword>
<proteinExistence type="predicted"/>
<organism evidence="3 4">
    <name type="scientific">Musa acuminata subsp. malaccensis</name>
    <name type="common">Wild banana</name>
    <name type="synonym">Musa malaccensis</name>
    <dbReference type="NCBI Taxonomy" id="214687"/>
    <lineage>
        <taxon>Eukaryota</taxon>
        <taxon>Viridiplantae</taxon>
        <taxon>Streptophyta</taxon>
        <taxon>Embryophyta</taxon>
        <taxon>Tracheophyta</taxon>
        <taxon>Spermatophyta</taxon>
        <taxon>Magnoliopsida</taxon>
        <taxon>Liliopsida</taxon>
        <taxon>Zingiberales</taxon>
        <taxon>Musaceae</taxon>
        <taxon>Musa</taxon>
    </lineage>
</organism>
<dbReference type="EnsemblPlants" id="Ma08_t32620.1">
    <property type="protein sequence ID" value="Ma08_p32620.1"/>
    <property type="gene ID" value="Ma08_g32620"/>
</dbReference>
<reference evidence="3" key="2">
    <citation type="submission" date="2021-05" db="UniProtKB">
        <authorList>
            <consortium name="EnsemblPlants"/>
        </authorList>
    </citation>
    <scope>IDENTIFICATION</scope>
    <source>
        <strain evidence="3">subsp. malaccensis</strain>
    </source>
</reference>
<feature type="compositionally biased region" description="Polar residues" evidence="1">
    <location>
        <begin position="1"/>
        <end position="10"/>
    </location>
</feature>
<dbReference type="EMBL" id="HG996472">
    <property type="protein sequence ID" value="CAG1833418.1"/>
    <property type="molecule type" value="Genomic_DNA"/>
</dbReference>